<sequence length="175" mass="18747">MNAHLEPTLSDYLAGRKLVQSPDCGVWSSAVYCDVKRSIIPVSPRDGHTDVAGMRFPSIMLGTLKSDACCCAIRSLTLASLGMSITERANQVKIAARWTASRQPGILGKSSDPTMQSSTNQLTSWKLSGNKTHVLACCGSKTTCGGVVVVVRAASKPRHVRSGKRRCSLVDLRTV</sequence>
<name>A0A4Z1PJF0_9PEZI</name>
<reference evidence="1 2" key="1">
    <citation type="submission" date="2019-04" db="EMBL/GenBank/DDBJ databases">
        <title>High contiguity whole genome sequence and gene annotation resource for two Venturia nashicola isolates.</title>
        <authorList>
            <person name="Prokchorchik M."/>
            <person name="Won K."/>
            <person name="Lee Y."/>
            <person name="Choi E.D."/>
            <person name="Segonzac C."/>
            <person name="Sohn K.H."/>
        </authorList>
    </citation>
    <scope>NUCLEOTIDE SEQUENCE [LARGE SCALE GENOMIC DNA]</scope>
    <source>
        <strain evidence="1 2">PRI2</strain>
    </source>
</reference>
<dbReference type="EMBL" id="SNSC02000008">
    <property type="protein sequence ID" value="TID22054.1"/>
    <property type="molecule type" value="Genomic_DNA"/>
</dbReference>
<organism evidence="1 2">
    <name type="scientific">Venturia nashicola</name>
    <dbReference type="NCBI Taxonomy" id="86259"/>
    <lineage>
        <taxon>Eukaryota</taxon>
        <taxon>Fungi</taxon>
        <taxon>Dikarya</taxon>
        <taxon>Ascomycota</taxon>
        <taxon>Pezizomycotina</taxon>
        <taxon>Dothideomycetes</taxon>
        <taxon>Pleosporomycetidae</taxon>
        <taxon>Venturiales</taxon>
        <taxon>Venturiaceae</taxon>
        <taxon>Venturia</taxon>
    </lineage>
</organism>
<dbReference type="Proteomes" id="UP000298493">
    <property type="component" value="Unassembled WGS sequence"/>
</dbReference>
<evidence type="ECO:0000313" key="1">
    <source>
        <dbReference type="EMBL" id="TID22054.1"/>
    </source>
</evidence>
<protein>
    <submittedName>
        <fullName evidence="1">Uncharacterized protein</fullName>
    </submittedName>
</protein>
<evidence type="ECO:0000313" key="2">
    <source>
        <dbReference type="Proteomes" id="UP000298493"/>
    </source>
</evidence>
<keyword evidence="2" id="KW-1185">Reference proteome</keyword>
<dbReference type="AlphaFoldDB" id="A0A4Z1PJF0"/>
<gene>
    <name evidence="1" type="ORF">E6O75_ATG10848</name>
</gene>
<accession>A0A4Z1PJF0</accession>
<proteinExistence type="predicted"/>
<comment type="caution">
    <text evidence="1">The sequence shown here is derived from an EMBL/GenBank/DDBJ whole genome shotgun (WGS) entry which is preliminary data.</text>
</comment>